<protein>
    <submittedName>
        <fullName evidence="2">Uncharacterized protein</fullName>
    </submittedName>
</protein>
<name>A0A1M5UHC7_9GAMM</name>
<dbReference type="AlphaFoldDB" id="A0A1M5UHC7"/>
<proteinExistence type="predicted"/>
<keyword evidence="3" id="KW-1185">Reference proteome</keyword>
<dbReference type="STRING" id="299255.SAMN02745129_2559"/>
<dbReference type="EMBL" id="FQXG01000003">
    <property type="protein sequence ID" value="SHH62053.1"/>
    <property type="molecule type" value="Genomic_DNA"/>
</dbReference>
<evidence type="ECO:0000313" key="3">
    <source>
        <dbReference type="Proteomes" id="UP000184268"/>
    </source>
</evidence>
<dbReference type="Proteomes" id="UP000184268">
    <property type="component" value="Unassembled WGS sequence"/>
</dbReference>
<sequence>MPRFGQGESDSYLPPEIQVNQHCAKVSYTDQQDRSRTVSFSIRQYGKDEAVLRARAWLAQRRHDDQRTDPAINCKGADTYRTRPNHML</sequence>
<accession>A0A1M5UHC7</accession>
<evidence type="ECO:0000256" key="1">
    <source>
        <dbReference type="SAM" id="MobiDB-lite"/>
    </source>
</evidence>
<reference evidence="2 3" key="1">
    <citation type="submission" date="2016-11" db="EMBL/GenBank/DDBJ databases">
        <authorList>
            <person name="Jaros S."/>
            <person name="Januszkiewicz K."/>
            <person name="Wedrychowicz H."/>
        </authorList>
    </citation>
    <scope>NUCLEOTIDE SEQUENCE [LARGE SCALE GENOMIC DNA]</scope>
    <source>
        <strain evidence="2 3">DSM 16917</strain>
    </source>
</reference>
<organism evidence="2 3">
    <name type="scientific">Ferrimonas marina</name>
    <dbReference type="NCBI Taxonomy" id="299255"/>
    <lineage>
        <taxon>Bacteria</taxon>
        <taxon>Pseudomonadati</taxon>
        <taxon>Pseudomonadota</taxon>
        <taxon>Gammaproteobacteria</taxon>
        <taxon>Alteromonadales</taxon>
        <taxon>Ferrimonadaceae</taxon>
        <taxon>Ferrimonas</taxon>
    </lineage>
</organism>
<feature type="region of interest" description="Disordered" evidence="1">
    <location>
        <begin position="61"/>
        <end position="88"/>
    </location>
</feature>
<evidence type="ECO:0000313" key="2">
    <source>
        <dbReference type="EMBL" id="SHH62053.1"/>
    </source>
</evidence>
<gene>
    <name evidence="2" type="ORF">SAMN02745129_2559</name>
</gene>